<dbReference type="GO" id="GO:0005730">
    <property type="term" value="C:nucleolus"/>
    <property type="evidence" value="ECO:0007669"/>
    <property type="project" value="UniProtKB-SubCell"/>
</dbReference>
<comment type="subcellular location">
    <subcellularLocation>
        <location evidence="1">Nucleus</location>
        <location evidence="1">Nucleolus</location>
    </subcellularLocation>
</comment>
<protein>
    <recommendedName>
        <fullName evidence="14">DNA-directed RNA polymerase subunit beta</fullName>
        <ecNumber evidence="14">2.7.7.6</ecNumber>
    </recommendedName>
</protein>
<keyword evidence="6" id="KW-0479">Metal-binding</keyword>
<evidence type="ECO:0000256" key="5">
    <source>
        <dbReference type="ARBA" id="ARBA00022695"/>
    </source>
</evidence>
<dbReference type="InterPro" id="IPR009674">
    <property type="entry name" value="Rpa2_dom_4"/>
</dbReference>
<feature type="domain" description="RNA polymerase Rpb2" evidence="18">
    <location>
        <begin position="215"/>
        <end position="403"/>
    </location>
</feature>
<evidence type="ECO:0000256" key="10">
    <source>
        <dbReference type="ARBA" id="ARBA00023242"/>
    </source>
</evidence>
<feature type="domain" description="RNA polymerase Rpb2" evidence="20">
    <location>
        <begin position="489"/>
        <end position="551"/>
    </location>
</feature>
<dbReference type="Gene3D" id="3.90.1100.10">
    <property type="match status" value="1"/>
</dbReference>
<evidence type="ECO:0000256" key="6">
    <source>
        <dbReference type="ARBA" id="ARBA00022723"/>
    </source>
</evidence>
<dbReference type="Proteomes" id="UP000193218">
    <property type="component" value="Unassembled WGS sequence"/>
</dbReference>
<dbReference type="GO" id="GO:0000428">
    <property type="term" value="C:DNA-directed RNA polymerase complex"/>
    <property type="evidence" value="ECO:0007669"/>
    <property type="project" value="UniProtKB-KW"/>
</dbReference>
<keyword evidence="4 14" id="KW-0808">Transferase</keyword>
<dbReference type="Pfam" id="PF04563">
    <property type="entry name" value="RNA_pol_Rpb2_1"/>
    <property type="match status" value="1"/>
</dbReference>
<dbReference type="FunFam" id="3.90.1100.10:FF:000008">
    <property type="entry name" value="DNA-directed RNA polymerase subunit beta"/>
    <property type="match status" value="1"/>
</dbReference>
<dbReference type="InterPro" id="IPR015712">
    <property type="entry name" value="DNA-dir_RNA_pol_su2"/>
</dbReference>
<comment type="catalytic activity">
    <reaction evidence="12">
        <text>RNA(n) + a ribonucleoside 5'-triphosphate = RNA(n+1) + diphosphate</text>
        <dbReference type="Rhea" id="RHEA:21248"/>
        <dbReference type="Rhea" id="RHEA-COMP:14527"/>
        <dbReference type="Rhea" id="RHEA-COMP:17342"/>
        <dbReference type="ChEBI" id="CHEBI:33019"/>
        <dbReference type="ChEBI" id="CHEBI:61557"/>
        <dbReference type="ChEBI" id="CHEBI:140395"/>
        <dbReference type="EC" id="2.7.7.6"/>
    </reaction>
    <physiologicalReaction direction="left-to-right" evidence="12">
        <dbReference type="Rhea" id="RHEA:21249"/>
    </physiologicalReaction>
</comment>
<evidence type="ECO:0000256" key="1">
    <source>
        <dbReference type="ARBA" id="ARBA00004604"/>
    </source>
</evidence>
<keyword evidence="7" id="KW-0863">Zinc-finger</keyword>
<evidence type="ECO:0000256" key="15">
    <source>
        <dbReference type="SAM" id="MobiDB-lite"/>
    </source>
</evidence>
<organism evidence="22 23">
    <name type="scientific">Kockovaella imperatae</name>
    <dbReference type="NCBI Taxonomy" id="4999"/>
    <lineage>
        <taxon>Eukaryota</taxon>
        <taxon>Fungi</taxon>
        <taxon>Dikarya</taxon>
        <taxon>Basidiomycota</taxon>
        <taxon>Agaricomycotina</taxon>
        <taxon>Tremellomycetes</taxon>
        <taxon>Tremellales</taxon>
        <taxon>Cuniculitremaceae</taxon>
        <taxon>Kockovaella</taxon>
    </lineage>
</organism>
<evidence type="ECO:0000313" key="22">
    <source>
        <dbReference type="EMBL" id="ORX38940.1"/>
    </source>
</evidence>
<dbReference type="CDD" id="cd00653">
    <property type="entry name" value="RNA_pol_B_RPB2"/>
    <property type="match status" value="1"/>
</dbReference>
<proteinExistence type="inferred from homology"/>
<keyword evidence="8" id="KW-0862">Zinc</keyword>
<keyword evidence="23" id="KW-1185">Reference proteome</keyword>
<dbReference type="GO" id="GO:0003677">
    <property type="term" value="F:DNA binding"/>
    <property type="evidence" value="ECO:0007669"/>
    <property type="project" value="InterPro"/>
</dbReference>
<dbReference type="Gene3D" id="2.40.270.10">
    <property type="entry name" value="DNA-directed RNA polymerase, subunit 2, domain 6"/>
    <property type="match status" value="1"/>
</dbReference>
<dbReference type="EMBL" id="NBSH01000003">
    <property type="protein sequence ID" value="ORX38940.1"/>
    <property type="molecule type" value="Genomic_DNA"/>
</dbReference>
<dbReference type="FunFam" id="3.90.1070.20:FF:000003">
    <property type="entry name" value="DNA-directed RNA polymerase subunit beta"/>
    <property type="match status" value="1"/>
</dbReference>
<evidence type="ECO:0000259" key="16">
    <source>
        <dbReference type="Pfam" id="PF00562"/>
    </source>
</evidence>
<dbReference type="GO" id="GO:0003899">
    <property type="term" value="F:DNA-directed RNA polymerase activity"/>
    <property type="evidence" value="ECO:0007669"/>
    <property type="project" value="UniProtKB-EC"/>
</dbReference>
<evidence type="ECO:0000256" key="14">
    <source>
        <dbReference type="RuleBase" id="RU363031"/>
    </source>
</evidence>
<feature type="domain" description="DNA-directed RNA polymerase subunit 2 hybrid-binding" evidence="16">
    <location>
        <begin position="699"/>
        <end position="1061"/>
    </location>
</feature>
<evidence type="ECO:0000256" key="4">
    <source>
        <dbReference type="ARBA" id="ARBA00022679"/>
    </source>
</evidence>
<dbReference type="InterPro" id="IPR007641">
    <property type="entry name" value="RNA_pol_Rpb2_7"/>
</dbReference>
<feature type="domain" description="RNA polymerase Rpb2" evidence="17">
    <location>
        <begin position="1063"/>
        <end position="1179"/>
    </location>
</feature>
<dbReference type="GO" id="GO:0008270">
    <property type="term" value="F:zinc ion binding"/>
    <property type="evidence" value="ECO:0007669"/>
    <property type="project" value="UniProtKB-KW"/>
</dbReference>
<feature type="domain" description="DNA-directed RNA polymerase I subunit RPA2" evidence="21">
    <location>
        <begin position="594"/>
        <end position="651"/>
    </location>
</feature>
<feature type="compositionally biased region" description="Polar residues" evidence="15">
    <location>
        <begin position="10"/>
        <end position="23"/>
    </location>
</feature>
<name>A0A1Y1ULL3_9TREE</name>
<feature type="region of interest" description="Disordered" evidence="15">
    <location>
        <begin position="1"/>
        <end position="36"/>
    </location>
</feature>
<feature type="domain" description="RNA polymerase beta subunit protrusion" evidence="19">
    <location>
        <begin position="46"/>
        <end position="437"/>
    </location>
</feature>
<dbReference type="AlphaFoldDB" id="A0A1Y1ULL3"/>
<dbReference type="InterPro" id="IPR037033">
    <property type="entry name" value="DNA-dir_RNAP_su2_hyb_sf"/>
</dbReference>
<dbReference type="Gene3D" id="3.90.1070.20">
    <property type="match status" value="1"/>
</dbReference>
<comment type="caution">
    <text evidence="22">The sequence shown here is derived from an EMBL/GenBank/DDBJ whole genome shotgun (WGS) entry which is preliminary data.</text>
</comment>
<dbReference type="InterPro" id="IPR007121">
    <property type="entry name" value="RNA_pol_bsu_CS"/>
</dbReference>
<dbReference type="OrthoDB" id="10248617at2759"/>
<dbReference type="Pfam" id="PF00562">
    <property type="entry name" value="RNA_pol_Rpb2_6"/>
    <property type="match status" value="1"/>
</dbReference>
<keyword evidence="5 14" id="KW-0548">Nucleotidyltransferase</keyword>
<dbReference type="InterPro" id="IPR037034">
    <property type="entry name" value="RNA_pol_Rpb2_2_sf"/>
</dbReference>
<keyword evidence="9 14" id="KW-0804">Transcription</keyword>
<evidence type="ECO:0000259" key="17">
    <source>
        <dbReference type="Pfam" id="PF04560"/>
    </source>
</evidence>
<comment type="similarity">
    <text evidence="2 13">Belongs to the RNA polymerase beta chain family.</text>
</comment>
<dbReference type="InParanoid" id="A0A1Y1ULL3"/>
<evidence type="ECO:0000259" key="20">
    <source>
        <dbReference type="Pfam" id="PF04565"/>
    </source>
</evidence>
<dbReference type="EC" id="2.7.7.6" evidence="14"/>
<dbReference type="SUPFAM" id="SSF64484">
    <property type="entry name" value="beta and beta-prime subunits of DNA dependent RNA-polymerase"/>
    <property type="match status" value="1"/>
</dbReference>
<dbReference type="InterPro" id="IPR014724">
    <property type="entry name" value="RNA_pol_RPB2_OB-fold"/>
</dbReference>
<dbReference type="Gene3D" id="3.90.1110.10">
    <property type="entry name" value="RNA polymerase Rpb2, domain 2"/>
    <property type="match status" value="1"/>
</dbReference>
<dbReference type="InterPro" id="IPR007644">
    <property type="entry name" value="RNA_pol_bsu_protrusion"/>
</dbReference>
<dbReference type="Pfam" id="PF06883">
    <property type="entry name" value="RNA_pol_Rpa2_4"/>
    <property type="match status" value="1"/>
</dbReference>
<comment type="function">
    <text evidence="11">DNA-dependent RNA polymerase catalyzes the transcription of DNA into RNA using the four ribonucleoside triphosphates as substrates. Second largest core component of RNA polymerase I which synthesizes ribosomal RNA precursors. Proposed to contribute to the polymerase catalytic activity and forms the polymerase active center together with the largest subunit. Pol I is composed of mobile elements and RPA2 is part of the core element with the central large cleft and probably a clamp element that moves to open and close the cleft.</text>
</comment>
<evidence type="ECO:0000256" key="13">
    <source>
        <dbReference type="RuleBase" id="RU000434"/>
    </source>
</evidence>
<dbReference type="FunFam" id="3.90.1800.10:FF:000004">
    <property type="entry name" value="DNA-directed RNA polymerase subunit beta"/>
    <property type="match status" value="1"/>
</dbReference>
<dbReference type="Pfam" id="PF04560">
    <property type="entry name" value="RNA_pol_Rpb2_7"/>
    <property type="match status" value="1"/>
</dbReference>
<dbReference type="InterPro" id="IPR007645">
    <property type="entry name" value="RNA_pol_Rpb2_3"/>
</dbReference>
<evidence type="ECO:0000259" key="18">
    <source>
        <dbReference type="Pfam" id="PF04561"/>
    </source>
</evidence>
<evidence type="ECO:0000256" key="9">
    <source>
        <dbReference type="ARBA" id="ARBA00023163"/>
    </source>
</evidence>
<dbReference type="GO" id="GO:0032549">
    <property type="term" value="F:ribonucleoside binding"/>
    <property type="evidence" value="ECO:0007669"/>
    <property type="project" value="InterPro"/>
</dbReference>
<dbReference type="Gene3D" id="3.90.1800.10">
    <property type="entry name" value="RNA polymerase alpha subunit dimerisation domain"/>
    <property type="match status" value="1"/>
</dbReference>
<evidence type="ECO:0000256" key="11">
    <source>
        <dbReference type="ARBA" id="ARBA00025539"/>
    </source>
</evidence>
<dbReference type="Gene3D" id="2.40.50.150">
    <property type="match status" value="1"/>
</dbReference>
<dbReference type="FunCoup" id="A0A1Y1ULL3">
    <property type="interactions" value="339"/>
</dbReference>
<dbReference type="FunFam" id="3.90.1100.10:FF:000016">
    <property type="entry name" value="DNA-directed RNA polymerase subunit beta"/>
    <property type="match status" value="1"/>
</dbReference>
<sequence>MTSFDPLAPNTASSSRDTSSFRTLTRERAFRHPPKVGSDVPALDTLVAPHIDSFNALIEDDAHPNGKGLLQVGVEDIGEKVVFDGQSNDTLPFGSKITYWIDKVVLAKPLVPEKDKLAMERRIFPSEARERMTSYRSRLSVNLKWRVTDEDGTSIEHEELKDCGLLPVMVRSLRCNIRDMSAAELVRHGEESSSFGGYFIVNGNEKLIRLLVLPRRNHPINLYRPSFAKRGIGYTPYGCQIRSVRPDQTSCTNTIHYLSSGGATLRFVWRKVEYMIPLMLILKGLCDASDKEIFEGLVQGEYDNTFLTDRVELLLRSQKTWGLHIGTQVLDYLGDKFRVVLGCPEDWTNVQIGSFLLQKVVLVHLPAPRDKFRMLLFMLRKLYSLVSGATIADNPDSAQHHEVLLPGFLYGMIIKERFEECLTAVRGQVLRDIREKKVKEFKSPRYFQSVLAKTNWDVGARLAYFLATGNLISPTGLDLQQTSGYTIGAEKLNFYRYLSHFRSIHRGAFFAELKTTTVRKLMPESWGFLCPVHTPDGSPCGLLNHLSHTCQLITSQIDASHIPGLLSAHGMTQAFASNLDGKRNVVVQLDGKIIGWSSPAQAKTLAHLLRRLKTEGNKKVPLDLEIGLVPVTKGGQYPGLYLFSGRARMMRPVTYIANGKMDHVGSFEQVYMDIACTTEEIQNISTHVELDPTSVLSVIANLTPFSDFNQSPRNMYQCQMGKQTMGTPSTALSRRTDNKMYRLQTGQTPVVRPVLHDHYGFDLFPNGTNAIVAVISYTGYDMEDAMILNKSAHERGFGYGTIYKSEIIDLKQERSSGALHFGLGRDVKATSTWHDFVGKDGLPQPGVKIQSGDPLCAFIDDVSGKTRVHKYKGDEVAYIDQVRLLGSDAGDAELQKLHIKLRIPRAPVIGDKFSSRHGQKGVCSQKFPAIDMPFTESGMQPDVIINPHAFPSRMTIGMFVESIAGKAGALHGIAQDATPFRFSDADRPTQYFGEQLLAAGYNYAGNEPMYSGITGEEFTADIYIGLVYYQRLRHMVNDKFQVRTTGPVDPLTRQPVKGRKRAGGIRFGEMERDALIAHGTSFLLQDRLMNCSDYSTAWVCRKCGSLISLGFDEVGAKEGKAEYCRVCEDEHGDKVAAGKRHQVVVKGERKGEMDVISVPYVFRYLCAELACMGIRLNVTLS</sequence>
<evidence type="ECO:0000313" key="23">
    <source>
        <dbReference type="Proteomes" id="UP000193218"/>
    </source>
</evidence>
<gene>
    <name evidence="22" type="ORF">BD324DRAFT_576995</name>
</gene>
<dbReference type="Pfam" id="PF04561">
    <property type="entry name" value="RNA_pol_Rpb2_2"/>
    <property type="match status" value="1"/>
</dbReference>
<dbReference type="FunFam" id="3.90.1110.10:FF:000007">
    <property type="entry name" value="DNA-directed RNA polymerase subunit beta"/>
    <property type="match status" value="1"/>
</dbReference>
<evidence type="ECO:0000256" key="3">
    <source>
        <dbReference type="ARBA" id="ARBA00022478"/>
    </source>
</evidence>
<dbReference type="STRING" id="4999.A0A1Y1ULL3"/>
<evidence type="ECO:0000259" key="21">
    <source>
        <dbReference type="Pfam" id="PF06883"/>
    </source>
</evidence>
<evidence type="ECO:0000259" key="19">
    <source>
        <dbReference type="Pfam" id="PF04563"/>
    </source>
</evidence>
<evidence type="ECO:0000256" key="7">
    <source>
        <dbReference type="ARBA" id="ARBA00022771"/>
    </source>
</evidence>
<dbReference type="FunFam" id="2.40.270.10:FF:000011">
    <property type="entry name" value="DNA-directed RNA polymerase subunit beta"/>
    <property type="match status" value="1"/>
</dbReference>
<evidence type="ECO:0000256" key="8">
    <source>
        <dbReference type="ARBA" id="ARBA00022833"/>
    </source>
</evidence>
<dbReference type="Pfam" id="PF04565">
    <property type="entry name" value="RNA_pol_Rpb2_3"/>
    <property type="match status" value="1"/>
</dbReference>
<reference evidence="22 23" key="1">
    <citation type="submission" date="2017-03" db="EMBL/GenBank/DDBJ databases">
        <title>Widespread Adenine N6-methylation of Active Genes in Fungi.</title>
        <authorList>
            <consortium name="DOE Joint Genome Institute"/>
            <person name="Mondo S.J."/>
            <person name="Dannebaum R.O."/>
            <person name="Kuo R.C."/>
            <person name="Louie K.B."/>
            <person name="Bewick A.J."/>
            <person name="Labutti K."/>
            <person name="Haridas S."/>
            <person name="Kuo A."/>
            <person name="Salamov A."/>
            <person name="Ahrendt S.R."/>
            <person name="Lau R."/>
            <person name="Bowen B.P."/>
            <person name="Lipzen A."/>
            <person name="Sullivan W."/>
            <person name="Andreopoulos W.B."/>
            <person name="Clum A."/>
            <person name="Lindquist E."/>
            <person name="Daum C."/>
            <person name="Northen T.R."/>
            <person name="Ramamoorthy G."/>
            <person name="Schmitz R.J."/>
            <person name="Gryganskyi A."/>
            <person name="Culley D."/>
            <person name="Magnuson J."/>
            <person name="James T.Y."/>
            <person name="O'Malley M.A."/>
            <person name="Stajich J.E."/>
            <person name="Spatafora J.W."/>
            <person name="Visel A."/>
            <person name="Grigoriev I.V."/>
        </authorList>
    </citation>
    <scope>NUCLEOTIDE SEQUENCE [LARGE SCALE GENOMIC DNA]</scope>
    <source>
        <strain evidence="22 23">NRRL Y-17943</strain>
    </source>
</reference>
<dbReference type="InterPro" id="IPR007642">
    <property type="entry name" value="RNA_pol_Rpb2_2"/>
</dbReference>
<dbReference type="PROSITE" id="PS01166">
    <property type="entry name" value="RNA_POL_BETA"/>
    <property type="match status" value="1"/>
</dbReference>
<dbReference type="GeneID" id="33555038"/>
<dbReference type="GO" id="GO:0006362">
    <property type="term" value="P:transcription elongation by RNA polymerase I"/>
    <property type="evidence" value="ECO:0007669"/>
    <property type="project" value="UniProtKB-ARBA"/>
</dbReference>
<keyword evidence="10" id="KW-0539">Nucleus</keyword>
<dbReference type="RefSeq" id="XP_021872803.1">
    <property type="nucleotide sequence ID" value="XM_022013230.1"/>
</dbReference>
<accession>A0A1Y1ULL3</accession>
<dbReference type="FunFam" id="2.40.50.150:FF:000004">
    <property type="entry name" value="DNA-directed RNA polymerase subunit beta"/>
    <property type="match status" value="1"/>
</dbReference>
<evidence type="ECO:0000256" key="2">
    <source>
        <dbReference type="ARBA" id="ARBA00006835"/>
    </source>
</evidence>
<dbReference type="InterPro" id="IPR007120">
    <property type="entry name" value="DNA-dir_RNAP_su2_dom"/>
</dbReference>
<evidence type="ECO:0000256" key="12">
    <source>
        <dbReference type="ARBA" id="ARBA00047768"/>
    </source>
</evidence>
<dbReference type="PANTHER" id="PTHR20856">
    <property type="entry name" value="DNA-DIRECTED RNA POLYMERASE I SUBUNIT 2"/>
    <property type="match status" value="1"/>
</dbReference>
<keyword evidence="3 14" id="KW-0240">DNA-directed RNA polymerase</keyword>